<proteinExistence type="predicted"/>
<evidence type="ECO:0000313" key="2">
    <source>
        <dbReference type="Proteomes" id="UP000774130"/>
    </source>
</evidence>
<keyword evidence="2" id="KW-1185">Reference proteome</keyword>
<accession>A0ABS6THE3</accession>
<dbReference type="EMBL" id="JAHUZB010000009">
    <property type="protein sequence ID" value="MBV7392220.1"/>
    <property type="molecule type" value="Genomic_DNA"/>
</dbReference>
<reference evidence="1 2" key="1">
    <citation type="submission" date="2021-06" db="EMBL/GenBank/DDBJ databases">
        <title>Enterococcus alishanensis sp. nov., a novel lactic acid bacterium isolated from fresh coffee beans.</title>
        <authorList>
            <person name="Chen Y.-S."/>
        </authorList>
    </citation>
    <scope>NUCLEOTIDE SEQUENCE [LARGE SCALE GENOMIC DNA]</scope>
    <source>
        <strain evidence="1 2">ALS3</strain>
    </source>
</reference>
<name>A0ABS6THE3_9ENTE</name>
<dbReference type="Pfam" id="PF12663">
    <property type="entry name" value="DUF3788"/>
    <property type="match status" value="1"/>
</dbReference>
<organism evidence="1 2">
    <name type="scientific">Enterococcus alishanensis</name>
    <dbReference type="NCBI Taxonomy" id="1303817"/>
    <lineage>
        <taxon>Bacteria</taxon>
        <taxon>Bacillati</taxon>
        <taxon>Bacillota</taxon>
        <taxon>Bacilli</taxon>
        <taxon>Lactobacillales</taxon>
        <taxon>Enterococcaceae</taxon>
        <taxon>Enterococcus</taxon>
    </lineage>
</organism>
<dbReference type="RefSeq" id="WP_218327434.1">
    <property type="nucleotide sequence ID" value="NZ_JAHUZB010000009.1"/>
</dbReference>
<evidence type="ECO:0000313" key="1">
    <source>
        <dbReference type="EMBL" id="MBV7392220.1"/>
    </source>
</evidence>
<protein>
    <submittedName>
        <fullName evidence="1">DUF3788 domain-containing protein</fullName>
    </submittedName>
</protein>
<dbReference type="Proteomes" id="UP000774130">
    <property type="component" value="Unassembled WGS sequence"/>
</dbReference>
<comment type="caution">
    <text evidence="1">The sequence shown here is derived from an EMBL/GenBank/DDBJ whole genome shotgun (WGS) entry which is preliminary data.</text>
</comment>
<gene>
    <name evidence="1" type="ORF">KUA55_16165</name>
</gene>
<sequence length="137" mass="15893">MVDFKKDKNIKPIDENLSVVLGDSFSAYKLLIEKLPAFEINLEWRFYKDGGWLAKATRKRKTIFWGQPEVGFFTIAAHFNEKNKQGVFDLNISDELKEAFSNASISGNQFTTLKIDIYNENDLLDVYQLIEYKKNAK</sequence>
<dbReference type="InterPro" id="IPR024265">
    <property type="entry name" value="DUF3788"/>
</dbReference>